<dbReference type="Proteomes" id="UP000541810">
    <property type="component" value="Unassembled WGS sequence"/>
</dbReference>
<evidence type="ECO:0000313" key="8">
    <source>
        <dbReference type="Proteomes" id="UP000541810"/>
    </source>
</evidence>
<evidence type="ECO:0000256" key="1">
    <source>
        <dbReference type="ARBA" id="ARBA00004533"/>
    </source>
</evidence>
<evidence type="ECO:0000256" key="4">
    <source>
        <dbReference type="ARBA" id="ARBA00022679"/>
    </source>
</evidence>
<sequence>MNAPDEPTTQASPPPALGQRLNDFWLSIFFGLARRTPWLLKLSRPLFVSGAWHAASSMRHAVRANLRRVLGAQASRAEVDRVGKSVVASFYDFVCEIGANHDRSFDELLSRIVEIEGKEPFLAERKNQRGAILVTAHFGNFEVGLAAMREIEERVHVVFQRDQQSRFERIRSELHRNLGIIETPIDDGMASWLALRDALQDNAVVMLQGDRVMPGQRGLDVPFFDGHLSLPIGPAKLAMMTGAPLIPVFAVRVPAEKSKSRAADSGEVRIVLGEPIEVPDAGAVESATLAVGRAIEQIVDEHPEQWHVLHHAFVEDAAE</sequence>
<keyword evidence="3" id="KW-0997">Cell inner membrane</keyword>
<dbReference type="EC" id="2.3.1.241" evidence="7"/>
<keyword evidence="6 7" id="KW-0012">Acyltransferase</keyword>
<keyword evidence="5" id="KW-0472">Membrane</keyword>
<dbReference type="PANTHER" id="PTHR30606">
    <property type="entry name" value="LIPID A BIOSYNTHESIS LAUROYL ACYLTRANSFERASE"/>
    <property type="match status" value="1"/>
</dbReference>
<dbReference type="AlphaFoldDB" id="A0A7X0H8R4"/>
<dbReference type="RefSeq" id="WP_184677711.1">
    <property type="nucleotide sequence ID" value="NZ_JACHGY010000001.1"/>
</dbReference>
<name>A0A7X0H8R4_9BACT</name>
<dbReference type="CDD" id="cd07984">
    <property type="entry name" value="LPLAT_LABLAT-like"/>
    <property type="match status" value="1"/>
</dbReference>
<keyword evidence="2" id="KW-1003">Cell membrane</keyword>
<organism evidence="7 8">
    <name type="scientific">Algisphaera agarilytica</name>
    <dbReference type="NCBI Taxonomy" id="1385975"/>
    <lineage>
        <taxon>Bacteria</taxon>
        <taxon>Pseudomonadati</taxon>
        <taxon>Planctomycetota</taxon>
        <taxon>Phycisphaerae</taxon>
        <taxon>Phycisphaerales</taxon>
        <taxon>Phycisphaeraceae</taxon>
        <taxon>Algisphaera</taxon>
    </lineage>
</organism>
<dbReference type="PANTHER" id="PTHR30606:SF10">
    <property type="entry name" value="PHOSPHATIDYLINOSITOL MANNOSIDE ACYLTRANSFERASE"/>
    <property type="match status" value="1"/>
</dbReference>
<evidence type="ECO:0000256" key="6">
    <source>
        <dbReference type="ARBA" id="ARBA00023315"/>
    </source>
</evidence>
<comment type="caution">
    <text evidence="7">The sequence shown here is derived from an EMBL/GenBank/DDBJ whole genome shotgun (WGS) entry which is preliminary data.</text>
</comment>
<keyword evidence="8" id="KW-1185">Reference proteome</keyword>
<dbReference type="GO" id="GO:0009247">
    <property type="term" value="P:glycolipid biosynthetic process"/>
    <property type="evidence" value="ECO:0007669"/>
    <property type="project" value="UniProtKB-ARBA"/>
</dbReference>
<dbReference type="InterPro" id="IPR004960">
    <property type="entry name" value="LipA_acyltrans"/>
</dbReference>
<proteinExistence type="predicted"/>
<keyword evidence="4 7" id="KW-0808">Transferase</keyword>
<dbReference type="GO" id="GO:0005886">
    <property type="term" value="C:plasma membrane"/>
    <property type="evidence" value="ECO:0007669"/>
    <property type="project" value="UniProtKB-SubCell"/>
</dbReference>
<dbReference type="Pfam" id="PF03279">
    <property type="entry name" value="Lip_A_acyltrans"/>
    <property type="match status" value="1"/>
</dbReference>
<accession>A0A7X0H8R4</accession>
<protein>
    <submittedName>
        <fullName evidence="7">KDO2-lipid IV(A) lauroyltransferase</fullName>
        <ecNumber evidence="7">2.3.1.241</ecNumber>
    </submittedName>
</protein>
<dbReference type="GO" id="GO:0008913">
    <property type="term" value="F:Kdo2-lipid IVA acyltransferase activity"/>
    <property type="evidence" value="ECO:0007669"/>
    <property type="project" value="UniProtKB-EC"/>
</dbReference>
<evidence type="ECO:0000256" key="2">
    <source>
        <dbReference type="ARBA" id="ARBA00022475"/>
    </source>
</evidence>
<evidence type="ECO:0000313" key="7">
    <source>
        <dbReference type="EMBL" id="MBB6430176.1"/>
    </source>
</evidence>
<gene>
    <name evidence="7" type="ORF">HNQ40_001982</name>
</gene>
<dbReference type="EMBL" id="JACHGY010000001">
    <property type="protein sequence ID" value="MBB6430176.1"/>
    <property type="molecule type" value="Genomic_DNA"/>
</dbReference>
<reference evidence="7 8" key="1">
    <citation type="submission" date="2020-08" db="EMBL/GenBank/DDBJ databases">
        <title>Genomic Encyclopedia of Type Strains, Phase IV (KMG-IV): sequencing the most valuable type-strain genomes for metagenomic binning, comparative biology and taxonomic classification.</title>
        <authorList>
            <person name="Goeker M."/>
        </authorList>
    </citation>
    <scope>NUCLEOTIDE SEQUENCE [LARGE SCALE GENOMIC DNA]</scope>
    <source>
        <strain evidence="7 8">DSM 103725</strain>
    </source>
</reference>
<evidence type="ECO:0000256" key="3">
    <source>
        <dbReference type="ARBA" id="ARBA00022519"/>
    </source>
</evidence>
<comment type="subcellular location">
    <subcellularLocation>
        <location evidence="1">Cell inner membrane</location>
    </subcellularLocation>
</comment>
<evidence type="ECO:0000256" key="5">
    <source>
        <dbReference type="ARBA" id="ARBA00023136"/>
    </source>
</evidence>